<dbReference type="InterPro" id="IPR029021">
    <property type="entry name" value="Prot-tyrosine_phosphatase-like"/>
</dbReference>
<feature type="domain" description="Fibronectin type-III" evidence="15">
    <location>
        <begin position="913"/>
        <end position="998"/>
    </location>
</feature>
<feature type="transmembrane region" description="Helical" evidence="11">
    <location>
        <begin position="1247"/>
        <end position="1270"/>
    </location>
</feature>
<dbReference type="InterPro" id="IPR003961">
    <property type="entry name" value="FN3_dom"/>
</dbReference>
<dbReference type="InterPro" id="IPR000387">
    <property type="entry name" value="Tyr_Pase_dom"/>
</dbReference>
<dbReference type="InterPro" id="IPR000242">
    <property type="entry name" value="PTP_cat"/>
</dbReference>
<dbReference type="Pfam" id="PF00041">
    <property type="entry name" value="fn3"/>
    <property type="match status" value="5"/>
</dbReference>
<feature type="domain" description="Fibronectin type-III" evidence="15">
    <location>
        <begin position="472"/>
        <end position="567"/>
    </location>
</feature>
<feature type="chain" id="PRO_5028400578" description="protein-tyrosine-phosphatase" evidence="12">
    <location>
        <begin position="30"/>
        <end position="1604"/>
    </location>
</feature>
<keyword evidence="16" id="KW-1185">Reference proteome</keyword>
<keyword evidence="5" id="KW-0378">Hydrolase</keyword>
<dbReference type="SMART" id="SM00060">
    <property type="entry name" value="FN3"/>
    <property type="match status" value="13"/>
</dbReference>
<evidence type="ECO:0000259" key="15">
    <source>
        <dbReference type="PROSITE" id="PS50853"/>
    </source>
</evidence>
<dbReference type="PROSITE" id="PS50055">
    <property type="entry name" value="TYR_PHOSPHATASE_PTP"/>
    <property type="match status" value="1"/>
</dbReference>
<dbReference type="SUPFAM" id="SSF52799">
    <property type="entry name" value="(Phosphotyrosine protein) phosphatases II"/>
    <property type="match status" value="1"/>
</dbReference>
<dbReference type="GO" id="GO:0004725">
    <property type="term" value="F:protein tyrosine phosphatase activity"/>
    <property type="evidence" value="ECO:0007669"/>
    <property type="project" value="UniProtKB-EC"/>
</dbReference>
<dbReference type="CDD" id="cd00063">
    <property type="entry name" value="FN3"/>
    <property type="match status" value="6"/>
</dbReference>
<dbReference type="GeneID" id="114452337"/>
<comment type="catalytic activity">
    <reaction evidence="10">
        <text>O-phospho-L-tyrosyl-[protein] + H2O = L-tyrosyl-[protein] + phosphate</text>
        <dbReference type="Rhea" id="RHEA:10684"/>
        <dbReference type="Rhea" id="RHEA-COMP:10136"/>
        <dbReference type="Rhea" id="RHEA-COMP:20101"/>
        <dbReference type="ChEBI" id="CHEBI:15377"/>
        <dbReference type="ChEBI" id="CHEBI:43474"/>
        <dbReference type="ChEBI" id="CHEBI:46858"/>
        <dbReference type="ChEBI" id="CHEBI:61978"/>
        <dbReference type="EC" id="3.1.3.48"/>
    </reaction>
</comment>
<keyword evidence="8 11" id="KW-0472">Membrane</keyword>
<dbReference type="Gene3D" id="2.60.40.10">
    <property type="entry name" value="Immunoglobulins"/>
    <property type="match status" value="12"/>
</dbReference>
<accession>A0A6P7KD05</accession>
<evidence type="ECO:0000256" key="3">
    <source>
        <dbReference type="ARBA" id="ARBA00022692"/>
    </source>
</evidence>
<evidence type="ECO:0000256" key="10">
    <source>
        <dbReference type="ARBA" id="ARBA00051722"/>
    </source>
</evidence>
<dbReference type="SMART" id="SM00404">
    <property type="entry name" value="PTPc_motif"/>
    <property type="match status" value="1"/>
</dbReference>
<dbReference type="PROSITE" id="PS50853">
    <property type="entry name" value="FN3"/>
    <property type="match status" value="5"/>
</dbReference>
<feature type="domain" description="Fibronectin type-III" evidence="15">
    <location>
        <begin position="736"/>
        <end position="828"/>
    </location>
</feature>
<feature type="domain" description="Fibronectin type-III" evidence="15">
    <location>
        <begin position="306"/>
        <end position="392"/>
    </location>
</feature>
<dbReference type="PANTHER" id="PTHR46957">
    <property type="entry name" value="CYTOKINE RECEPTOR"/>
    <property type="match status" value="1"/>
</dbReference>
<keyword evidence="7 11" id="KW-1133">Transmembrane helix</keyword>
<evidence type="ECO:0000256" key="8">
    <source>
        <dbReference type="ARBA" id="ARBA00023136"/>
    </source>
</evidence>
<dbReference type="RefSeq" id="XP_028287395.1">
    <property type="nucleotide sequence ID" value="XM_028431594.1"/>
</dbReference>
<dbReference type="GO" id="GO:0043235">
    <property type="term" value="C:receptor complex"/>
    <property type="evidence" value="ECO:0007669"/>
    <property type="project" value="TreeGrafter"/>
</dbReference>
<evidence type="ECO:0000256" key="6">
    <source>
        <dbReference type="ARBA" id="ARBA00022912"/>
    </source>
</evidence>
<dbReference type="EC" id="3.1.3.48" evidence="2"/>
<dbReference type="InterPro" id="IPR050713">
    <property type="entry name" value="RTP_Phos/Ushers"/>
</dbReference>
<feature type="domain" description="Fibronectin type-III" evidence="15">
    <location>
        <begin position="129"/>
        <end position="223"/>
    </location>
</feature>
<dbReference type="FunFam" id="3.90.190.10:FF:000009">
    <property type="entry name" value="Receptor-type tyrosine-protein phosphatase beta"/>
    <property type="match status" value="1"/>
</dbReference>
<organism evidence="16 17">
    <name type="scientific">Parambassis ranga</name>
    <name type="common">Indian glassy fish</name>
    <dbReference type="NCBI Taxonomy" id="210632"/>
    <lineage>
        <taxon>Eukaryota</taxon>
        <taxon>Metazoa</taxon>
        <taxon>Chordata</taxon>
        <taxon>Craniata</taxon>
        <taxon>Vertebrata</taxon>
        <taxon>Euteleostomi</taxon>
        <taxon>Actinopterygii</taxon>
        <taxon>Neopterygii</taxon>
        <taxon>Teleostei</taxon>
        <taxon>Neoteleostei</taxon>
        <taxon>Acanthomorphata</taxon>
        <taxon>Ovalentaria</taxon>
        <taxon>Ambassidae</taxon>
        <taxon>Parambassis</taxon>
    </lineage>
</organism>
<dbReference type="SMART" id="SM00194">
    <property type="entry name" value="PTPc"/>
    <property type="match status" value="1"/>
</dbReference>
<evidence type="ECO:0000256" key="4">
    <source>
        <dbReference type="ARBA" id="ARBA00022729"/>
    </source>
</evidence>
<dbReference type="Proteomes" id="UP000515145">
    <property type="component" value="Chromosome 19"/>
</dbReference>
<evidence type="ECO:0000256" key="7">
    <source>
        <dbReference type="ARBA" id="ARBA00022989"/>
    </source>
</evidence>
<dbReference type="InterPro" id="IPR013783">
    <property type="entry name" value="Ig-like_fold"/>
</dbReference>
<evidence type="ECO:0000256" key="2">
    <source>
        <dbReference type="ARBA" id="ARBA00013064"/>
    </source>
</evidence>
<dbReference type="SUPFAM" id="SSF49265">
    <property type="entry name" value="Fibronectin type III"/>
    <property type="match status" value="6"/>
</dbReference>
<keyword evidence="6" id="KW-0904">Protein phosphatase</keyword>
<evidence type="ECO:0000256" key="11">
    <source>
        <dbReference type="SAM" id="Phobius"/>
    </source>
</evidence>
<reference evidence="17" key="1">
    <citation type="submission" date="2025-08" db="UniProtKB">
        <authorList>
            <consortium name="RefSeq"/>
        </authorList>
    </citation>
    <scope>IDENTIFICATION</scope>
</reference>
<dbReference type="Gene3D" id="3.90.190.10">
    <property type="entry name" value="Protein tyrosine phosphatase superfamily"/>
    <property type="match status" value="1"/>
</dbReference>
<protein>
    <recommendedName>
        <fullName evidence="2">protein-tyrosine-phosphatase</fullName>
        <ecNumber evidence="2">3.1.3.48</ecNumber>
    </recommendedName>
</protein>
<dbReference type="InParanoid" id="A0A6P7KD05"/>
<dbReference type="PROSITE" id="PS50056">
    <property type="entry name" value="TYR_PHOSPHATASE_2"/>
    <property type="match status" value="1"/>
</dbReference>
<name>A0A6P7KD05_9TELE</name>
<dbReference type="InterPro" id="IPR003595">
    <property type="entry name" value="Tyr_Pase_cat"/>
</dbReference>
<keyword evidence="9" id="KW-0325">Glycoprotein</keyword>
<dbReference type="GO" id="GO:0016020">
    <property type="term" value="C:membrane"/>
    <property type="evidence" value="ECO:0007669"/>
    <property type="project" value="UniProtKB-SubCell"/>
</dbReference>
<evidence type="ECO:0000259" key="14">
    <source>
        <dbReference type="PROSITE" id="PS50056"/>
    </source>
</evidence>
<evidence type="ECO:0000256" key="5">
    <source>
        <dbReference type="ARBA" id="ARBA00022801"/>
    </source>
</evidence>
<evidence type="ECO:0000313" key="17">
    <source>
        <dbReference type="RefSeq" id="XP_028287395.1"/>
    </source>
</evidence>
<dbReference type="OrthoDB" id="8609993at2759"/>
<evidence type="ECO:0000259" key="13">
    <source>
        <dbReference type="PROSITE" id="PS50055"/>
    </source>
</evidence>
<dbReference type="Pfam" id="PF00102">
    <property type="entry name" value="Y_phosphatase"/>
    <property type="match status" value="1"/>
</dbReference>
<evidence type="ECO:0000256" key="1">
    <source>
        <dbReference type="ARBA" id="ARBA00004479"/>
    </source>
</evidence>
<proteinExistence type="predicted"/>
<feature type="domain" description="Tyrosine-protein phosphatase" evidence="13">
    <location>
        <begin position="1316"/>
        <end position="1575"/>
    </location>
</feature>
<comment type="subcellular location">
    <subcellularLocation>
        <location evidence="1">Membrane</location>
        <topology evidence="1">Single-pass type I membrane protein</topology>
    </subcellularLocation>
</comment>
<dbReference type="PANTHER" id="PTHR46957:SF10">
    <property type="entry name" value="PROTEIN TYROSINE PHOSPHATASE, RECEPTOR TYPE, H"/>
    <property type="match status" value="1"/>
</dbReference>
<feature type="signal peptide" evidence="12">
    <location>
        <begin position="1"/>
        <end position="29"/>
    </location>
</feature>
<gene>
    <name evidence="17" type="primary">LOC114452337</name>
</gene>
<evidence type="ECO:0000256" key="9">
    <source>
        <dbReference type="ARBA" id="ARBA00023180"/>
    </source>
</evidence>
<keyword evidence="4 12" id="KW-0732">Signal</keyword>
<feature type="domain" description="Tyrosine specific protein phosphatases" evidence="14">
    <location>
        <begin position="1493"/>
        <end position="1566"/>
    </location>
</feature>
<dbReference type="InterPro" id="IPR016130">
    <property type="entry name" value="Tyr_Pase_AS"/>
</dbReference>
<keyword evidence="3 11" id="KW-0812">Transmembrane</keyword>
<sequence>MKILSLKSTSNILLLLCLLWSLLLDKTDCNTTVSSTTATTLIMKSPPPNVNNVTVVTQNETTITLRCEKVNNIPTYILKYNDISKEIDASSQGDPVVYVVSSLTAATRYSFTLITKLDNVTSSGYMFTAPTAPNIVKDVKVVKHETSVTLMWDNINNISTYVLQLDNGRIIVETVNASNQTKSVEHKVQNLTAATRYSFTLYAIFEEVRSTGYNFTVVTAPPNVNNVTVLTQNETTIALRWKTVNNSSTYILKYNDISKEIDASSQGDPVVYVVSSLNAATRYSFTLITKFDNVTSSGYSFTALTAPPNVKNVTVVTQSNTTITLRWVKVDNSSTYILKYNDITKEIDASSQEEYVVSSLTAATRYSFSLYAVFEEVRSTGYNFTVVTAPPNVNNVAVLTQNETTIALRWKKVNNSSTYILKYNDITKEIDASSQGDPVVYVVSSLTAATRYSFTLITKLDNVTSSGYMFTAPTAPNIVKDVKVVKHETSVTLMWDNINNISTYVLQLNDDGRIIVETVNASNQTKSVEHKVQNLTAATRYSVTLYAIFEEVRSTGYKFTVVTAPPNVNNVTVLTQNETTIALRWKKVDNSSTYILKYNDITKEIDASSYEDPVVYVVSSLTAATRYSFTLITKFDNVTSSGYSFTALTAPPNVKNVTVVTQSNTTITLRWVKVDNSSTYILKYNDITKEIDASSYEDPVVYVVSSLNAATRYSFTLITKFDNVTSSGYSFNAPTAPRSVGIVNVITRTETIITLRWDNVDDVSAYILQYQDGSSEEKVKHINASQQAVECEVTGLTAGKQYHFTLVAVFESVKSTKLNFTALTVPPKVREVIVPQRSLTSITLAWETADKNWGYLVQQNGINVSVTSDGSLNVTHTVNGLKPGTMYEFKVFTSFYELYSTPHSVVTVTVPPKVREVIVPQRSLTSITLAWETADKNWGYLVQQNGINVSVTSDGSLNVTHTVNGLKPGTMYEFKVFTSFYELYSTPHSVVTVTVPPKVREVIVPQRSLTSITLAWETADKNWGYLVQQNGINVSVTSDGSLNVTHTVNGLKPGTMYEFKVFTSFYELYSTPHSAVTVTAINCSTVNWHITDSSIQGTVEGLFTNATATNHSQVHVSPRGSNVSFTGLYPGGTYEIYLEYETTPKPLPQCRHSLTIRPSALLNARCEYWAGGYSVYIVWDNPVGVLTAVEVNVKDKSSLLHEDDEQHVIIPGFQPAKTYQVTLTSLSGSIRSSYPSVFPCYTDPRGVIAGSLVAVLLFGALVCAAVFLFFKRPDIIRRKKSFISGSRLSIAKSKAISVADFPDHFYQLSLDDKRGFSMEYEALMPVGKDQPQMTALLPENKAKNRFTNVLPYDWCRVKLSTSNQNGTSDYINASYMPGYKNNKQYIATQGPLPSTVNDFWRMIWEQRVKGIVMVTNCVEGGRTKCERYWPADSNACRYGELLVTVRTEQSEPSWTLREFKVEHRNTSEERTVKHFHFTAWPDHNVPECTEVLIQFRGLVRQHIEREGVRTPTVVHCSAGVGRTGTIITLDVLLQQLDKEGTVGINAFVHQMRLNRPFMVQTESQYVFLHQCIMDCLRPKDKSDELIYENVDMIYVNATALRQLR</sequence>
<evidence type="ECO:0000256" key="12">
    <source>
        <dbReference type="SAM" id="SignalP"/>
    </source>
</evidence>
<dbReference type="PROSITE" id="PS00383">
    <property type="entry name" value="TYR_PHOSPHATASE_1"/>
    <property type="match status" value="1"/>
</dbReference>
<dbReference type="InterPro" id="IPR036116">
    <property type="entry name" value="FN3_sf"/>
</dbReference>
<dbReference type="PRINTS" id="PR00700">
    <property type="entry name" value="PRTYPHPHTASE"/>
</dbReference>
<evidence type="ECO:0000313" key="16">
    <source>
        <dbReference type="Proteomes" id="UP000515145"/>
    </source>
</evidence>